<dbReference type="OrthoDB" id="9790239at2"/>
<dbReference type="PANTHER" id="PTHR21180">
    <property type="entry name" value="ENDONUCLEASE/EXONUCLEASE/PHOSPHATASE FAMILY DOMAIN-CONTAINING PROTEIN 1"/>
    <property type="match status" value="1"/>
</dbReference>
<keyword evidence="1" id="KW-1133">Transmembrane helix</keyword>
<evidence type="ECO:0000313" key="3">
    <source>
        <dbReference type="EMBL" id="TWU45767.1"/>
    </source>
</evidence>
<dbReference type="AlphaFoldDB" id="A0A5C6ECS9"/>
<dbReference type="GO" id="GO:0015628">
    <property type="term" value="P:protein secretion by the type II secretion system"/>
    <property type="evidence" value="ECO:0007669"/>
    <property type="project" value="TreeGrafter"/>
</dbReference>
<feature type="transmembrane region" description="Helical" evidence="1">
    <location>
        <begin position="21"/>
        <end position="41"/>
    </location>
</feature>
<feature type="domain" description="Helix-hairpin-helix DNA-binding motif class 1" evidence="2">
    <location>
        <begin position="68"/>
        <end position="87"/>
    </location>
</feature>
<dbReference type="Proteomes" id="UP000315471">
    <property type="component" value="Unassembled WGS sequence"/>
</dbReference>
<dbReference type="GO" id="GO:0015627">
    <property type="term" value="C:type II protein secretion system complex"/>
    <property type="evidence" value="ECO:0007669"/>
    <property type="project" value="TreeGrafter"/>
</dbReference>
<dbReference type="Pfam" id="PF12836">
    <property type="entry name" value="HHH_3"/>
    <property type="match status" value="1"/>
</dbReference>
<evidence type="ECO:0000313" key="4">
    <source>
        <dbReference type="Proteomes" id="UP000315471"/>
    </source>
</evidence>
<gene>
    <name evidence="3" type="primary">comEA</name>
    <name evidence="3" type="ORF">Q31b_09430</name>
</gene>
<dbReference type="EMBL" id="SJPY01000001">
    <property type="protein sequence ID" value="TWU45767.1"/>
    <property type="molecule type" value="Genomic_DNA"/>
</dbReference>
<keyword evidence="1" id="KW-0472">Membrane</keyword>
<accession>A0A5C6ECS9</accession>
<protein>
    <submittedName>
        <fullName evidence="3">ComE operon protein 1</fullName>
    </submittedName>
</protein>
<evidence type="ECO:0000259" key="2">
    <source>
        <dbReference type="SMART" id="SM00278"/>
    </source>
</evidence>
<dbReference type="Gene3D" id="1.10.150.280">
    <property type="entry name" value="AF1531-like domain"/>
    <property type="match status" value="1"/>
</dbReference>
<dbReference type="GO" id="GO:0003677">
    <property type="term" value="F:DNA binding"/>
    <property type="evidence" value="ECO:0007669"/>
    <property type="project" value="InterPro"/>
</dbReference>
<dbReference type="SUPFAM" id="SSF47781">
    <property type="entry name" value="RuvA domain 2-like"/>
    <property type="match status" value="1"/>
</dbReference>
<name>A0A5C6ECS9_9BACT</name>
<feature type="domain" description="Helix-hairpin-helix DNA-binding motif class 1" evidence="2">
    <location>
        <begin position="98"/>
        <end position="117"/>
    </location>
</feature>
<keyword evidence="4" id="KW-1185">Reference proteome</keyword>
<dbReference type="InterPro" id="IPR010994">
    <property type="entry name" value="RuvA_2-like"/>
</dbReference>
<proteinExistence type="predicted"/>
<dbReference type="GO" id="GO:0006281">
    <property type="term" value="P:DNA repair"/>
    <property type="evidence" value="ECO:0007669"/>
    <property type="project" value="InterPro"/>
</dbReference>
<dbReference type="InterPro" id="IPR003583">
    <property type="entry name" value="Hlx-hairpin-Hlx_DNA-bd_motif"/>
</dbReference>
<organism evidence="3 4">
    <name type="scientific">Novipirellula aureliae</name>
    <dbReference type="NCBI Taxonomy" id="2527966"/>
    <lineage>
        <taxon>Bacteria</taxon>
        <taxon>Pseudomonadati</taxon>
        <taxon>Planctomycetota</taxon>
        <taxon>Planctomycetia</taxon>
        <taxon>Pirellulales</taxon>
        <taxon>Pirellulaceae</taxon>
        <taxon>Novipirellula</taxon>
    </lineage>
</organism>
<comment type="caution">
    <text evidence="3">The sequence shown here is derived from an EMBL/GenBank/DDBJ whole genome shotgun (WGS) entry which is preliminary data.</text>
</comment>
<dbReference type="PANTHER" id="PTHR21180:SF32">
    <property type="entry name" value="ENDONUCLEASE_EXONUCLEASE_PHOSPHATASE FAMILY DOMAIN-CONTAINING PROTEIN 1"/>
    <property type="match status" value="1"/>
</dbReference>
<dbReference type="SMART" id="SM00278">
    <property type="entry name" value="HhH1"/>
    <property type="match status" value="2"/>
</dbReference>
<evidence type="ECO:0000256" key="1">
    <source>
        <dbReference type="SAM" id="Phobius"/>
    </source>
</evidence>
<reference evidence="3 4" key="1">
    <citation type="submission" date="2019-02" db="EMBL/GenBank/DDBJ databases">
        <title>Deep-cultivation of Planctomycetes and their phenomic and genomic characterization uncovers novel biology.</title>
        <authorList>
            <person name="Wiegand S."/>
            <person name="Jogler M."/>
            <person name="Boedeker C."/>
            <person name="Pinto D."/>
            <person name="Vollmers J."/>
            <person name="Rivas-Marin E."/>
            <person name="Kohn T."/>
            <person name="Peeters S.H."/>
            <person name="Heuer A."/>
            <person name="Rast P."/>
            <person name="Oberbeckmann S."/>
            <person name="Bunk B."/>
            <person name="Jeske O."/>
            <person name="Meyerdierks A."/>
            <person name="Storesund J.E."/>
            <person name="Kallscheuer N."/>
            <person name="Luecker S."/>
            <person name="Lage O.M."/>
            <person name="Pohl T."/>
            <person name="Merkel B.J."/>
            <person name="Hornburger P."/>
            <person name="Mueller R.-W."/>
            <person name="Bruemmer F."/>
            <person name="Labrenz M."/>
            <person name="Spormann A.M."/>
            <person name="Op Den Camp H."/>
            <person name="Overmann J."/>
            <person name="Amann R."/>
            <person name="Jetten M.S.M."/>
            <person name="Mascher T."/>
            <person name="Medema M.H."/>
            <person name="Devos D.P."/>
            <person name="Kaster A.-K."/>
            <person name="Ovreas L."/>
            <person name="Rohde M."/>
            <person name="Galperin M.Y."/>
            <person name="Jogler C."/>
        </authorList>
    </citation>
    <scope>NUCLEOTIDE SEQUENCE [LARGE SCALE GENOMIC DNA]</scope>
    <source>
        <strain evidence="3 4">Q31b</strain>
    </source>
</reference>
<dbReference type="InterPro" id="IPR051675">
    <property type="entry name" value="Endo/Exo/Phosphatase_dom_1"/>
</dbReference>
<sequence>MADFSQAHRDASPLAQSRVQWTLVTGISLAFVILSFALITLPTNAPRVSFPSMTSRSIVLDLNIAKSHELALLPSIGPILAERIVEDREHHGRFDSVDDLKRVPGIGPKKLVAIADYCRVTPIDRIALSRH</sequence>
<keyword evidence="1" id="KW-0812">Transmembrane</keyword>